<evidence type="ECO:0000313" key="2">
    <source>
        <dbReference type="Proteomes" id="UP001239111"/>
    </source>
</evidence>
<gene>
    <name evidence="1" type="ORF">QAD02_021702</name>
</gene>
<accession>A0ACC2PTH2</accession>
<proteinExistence type="predicted"/>
<dbReference type="Proteomes" id="UP001239111">
    <property type="component" value="Chromosome 1"/>
</dbReference>
<dbReference type="EMBL" id="CM056741">
    <property type="protein sequence ID" value="KAJ8685909.1"/>
    <property type="molecule type" value="Genomic_DNA"/>
</dbReference>
<protein>
    <submittedName>
        <fullName evidence="1">Uncharacterized protein</fullName>
    </submittedName>
</protein>
<sequence length="214" mass="24059">MSTCKTCLQSFNNQLIASCVVCNELHHADPECAGLLSQKLCSISSLTNGRTIQEIQKCISRSKNLLLLNVIDTNYMTKDQTTVMDILGHTSVNMDDMKVLRIGNQVGSEPRPLLITLTQQDVMRLLKNKNRTGKNYLVADDRTRLQQNQYKNAANRLLKRTQGGERNLMIRYINNSPTVIKLPELKFPNNNVFPSTSAESQIDNSLLDASMSKN</sequence>
<evidence type="ECO:0000313" key="1">
    <source>
        <dbReference type="EMBL" id="KAJ8685909.1"/>
    </source>
</evidence>
<name>A0ACC2PTH2_9HYME</name>
<reference evidence="1" key="1">
    <citation type="submission" date="2023-04" db="EMBL/GenBank/DDBJ databases">
        <title>A chromosome-level genome assembly of the parasitoid wasp Eretmocerus hayati.</title>
        <authorList>
            <person name="Zhong Y."/>
            <person name="Liu S."/>
            <person name="Liu Y."/>
        </authorList>
    </citation>
    <scope>NUCLEOTIDE SEQUENCE</scope>
    <source>
        <strain evidence="1">ZJU_SS_LIU_2023</strain>
    </source>
</reference>
<keyword evidence="2" id="KW-1185">Reference proteome</keyword>
<comment type="caution">
    <text evidence="1">The sequence shown here is derived from an EMBL/GenBank/DDBJ whole genome shotgun (WGS) entry which is preliminary data.</text>
</comment>
<organism evidence="1 2">
    <name type="scientific">Eretmocerus hayati</name>
    <dbReference type="NCBI Taxonomy" id="131215"/>
    <lineage>
        <taxon>Eukaryota</taxon>
        <taxon>Metazoa</taxon>
        <taxon>Ecdysozoa</taxon>
        <taxon>Arthropoda</taxon>
        <taxon>Hexapoda</taxon>
        <taxon>Insecta</taxon>
        <taxon>Pterygota</taxon>
        <taxon>Neoptera</taxon>
        <taxon>Endopterygota</taxon>
        <taxon>Hymenoptera</taxon>
        <taxon>Apocrita</taxon>
        <taxon>Proctotrupomorpha</taxon>
        <taxon>Chalcidoidea</taxon>
        <taxon>Aphelinidae</taxon>
        <taxon>Aphelininae</taxon>
        <taxon>Eretmocerus</taxon>
    </lineage>
</organism>